<keyword evidence="2" id="KW-1185">Reference proteome</keyword>
<organism evidence="1 2">
    <name type="scientific">Racocetra persica</name>
    <dbReference type="NCBI Taxonomy" id="160502"/>
    <lineage>
        <taxon>Eukaryota</taxon>
        <taxon>Fungi</taxon>
        <taxon>Fungi incertae sedis</taxon>
        <taxon>Mucoromycota</taxon>
        <taxon>Glomeromycotina</taxon>
        <taxon>Glomeromycetes</taxon>
        <taxon>Diversisporales</taxon>
        <taxon>Gigasporaceae</taxon>
        <taxon>Racocetra</taxon>
    </lineage>
</organism>
<evidence type="ECO:0000313" key="2">
    <source>
        <dbReference type="Proteomes" id="UP000789920"/>
    </source>
</evidence>
<comment type="caution">
    <text evidence="1">The sequence shown here is derived from an EMBL/GenBank/DDBJ whole genome shotgun (WGS) entry which is preliminary data.</text>
</comment>
<reference evidence="1" key="1">
    <citation type="submission" date="2021-06" db="EMBL/GenBank/DDBJ databases">
        <authorList>
            <person name="Kallberg Y."/>
            <person name="Tangrot J."/>
            <person name="Rosling A."/>
        </authorList>
    </citation>
    <scope>NUCLEOTIDE SEQUENCE</scope>
    <source>
        <strain evidence="1">MA461A</strain>
    </source>
</reference>
<accession>A0ACA9RLU4</accession>
<protein>
    <submittedName>
        <fullName evidence="1">24325_t:CDS:1</fullName>
    </submittedName>
</protein>
<evidence type="ECO:0000313" key="1">
    <source>
        <dbReference type="EMBL" id="CAG8799361.1"/>
    </source>
</evidence>
<dbReference type="EMBL" id="CAJVQC010059048">
    <property type="protein sequence ID" value="CAG8799361.1"/>
    <property type="molecule type" value="Genomic_DNA"/>
</dbReference>
<dbReference type="Proteomes" id="UP000789920">
    <property type="component" value="Unassembled WGS sequence"/>
</dbReference>
<name>A0ACA9RLU4_9GLOM</name>
<feature type="non-terminal residue" evidence="1">
    <location>
        <position position="1"/>
    </location>
</feature>
<feature type="non-terminal residue" evidence="1">
    <location>
        <position position="59"/>
    </location>
</feature>
<gene>
    <name evidence="1" type="ORF">RPERSI_LOCUS20704</name>
</gene>
<sequence length="59" mass="6648">NSIHEDYHTYSYFAILLFASGEVYYALDTISIELYSWLGMDSVVPIFLAGSKAAFGLEF</sequence>
<proteinExistence type="predicted"/>